<sequence length="452" mass="51411">MEVAARVPLKRVLKMVSCRMILNTLSRLFWAFGLVSGWTSALAQVPTPQPPTRMPDRVILNVTATPETSFAVNWRTDTTVATGTLEWTVATDGPEFAEQVDRQPARRELLQVKQDDGVKVIAHYFSAHVEGLTPGRRYVYRVGNRDAWSEWYQLRLPDMRHQKLSFLYFGDAQNEIKSMWSRVIREAFKTAPQVDFMLHAGDLIHHYDNDAEWGEWFYAGNFLHAMVPSLATPGNHEYHHGRLSPQWQPQFNLPQNGPAGLKETCYAVNYSDLKVISLDAVQIDHVLGRRKRQLEWLDSVLTNDPRKWTVVTLHYPVFSTAEGRDNEKLRERLKPLLDKHHVDLVLQGHDHAYGRGRVGNVPTGAAYSDRTSGTMYVVSVSGPKMYGLSASPWMERRAGNTQLFQVIHIEGDVLSYEAFTATGTLYDAFDLQKTAGKLNTLINKIPPVDERR</sequence>
<protein>
    <submittedName>
        <fullName evidence="4">Fibronectin type III domain-containing protein</fullName>
    </submittedName>
</protein>
<name>A0AAP2GKQ7_9BACT</name>
<dbReference type="Proteomes" id="UP001319180">
    <property type="component" value="Unassembled WGS sequence"/>
</dbReference>
<feature type="domain" description="Purple acid phosphatase N-terminal" evidence="3">
    <location>
        <begin position="55"/>
        <end position="155"/>
    </location>
</feature>
<dbReference type="SUPFAM" id="SSF49363">
    <property type="entry name" value="Purple acid phosphatase, N-terminal domain"/>
    <property type="match status" value="1"/>
</dbReference>
<feature type="domain" description="Calcineurin-like phosphoesterase" evidence="2">
    <location>
        <begin position="184"/>
        <end position="353"/>
    </location>
</feature>
<dbReference type="PANTHER" id="PTHR45867">
    <property type="entry name" value="PURPLE ACID PHOSPHATASE"/>
    <property type="match status" value="1"/>
</dbReference>
<dbReference type="GO" id="GO:0003993">
    <property type="term" value="F:acid phosphatase activity"/>
    <property type="evidence" value="ECO:0007669"/>
    <property type="project" value="InterPro"/>
</dbReference>
<evidence type="ECO:0000313" key="4">
    <source>
        <dbReference type="EMBL" id="MBT1689288.1"/>
    </source>
</evidence>
<comment type="caution">
    <text evidence="4">The sequence shown here is derived from an EMBL/GenBank/DDBJ whole genome shotgun (WGS) entry which is preliminary data.</text>
</comment>
<dbReference type="PANTHER" id="PTHR45867:SF3">
    <property type="entry name" value="ACID PHOSPHATASE TYPE 7"/>
    <property type="match status" value="1"/>
</dbReference>
<dbReference type="SUPFAM" id="SSF56300">
    <property type="entry name" value="Metallo-dependent phosphatases"/>
    <property type="match status" value="1"/>
</dbReference>
<reference evidence="4 5" key="1">
    <citation type="submission" date="2021-05" db="EMBL/GenBank/DDBJ databases">
        <title>A Polyphasic approach of four new species of the genus Ohtaekwangia: Ohtaekwangia histidinii sp. nov., Ohtaekwangia cretensis sp. nov., Ohtaekwangia indiensis sp. nov., Ohtaekwangia reichenbachii sp. nov. from diverse environment.</title>
        <authorList>
            <person name="Octaviana S."/>
        </authorList>
    </citation>
    <scope>NUCLEOTIDE SEQUENCE [LARGE SCALE GENOMIC DNA]</scope>
    <source>
        <strain evidence="4 5">PWU37</strain>
    </source>
</reference>
<evidence type="ECO:0000256" key="1">
    <source>
        <dbReference type="ARBA" id="ARBA00022729"/>
    </source>
</evidence>
<dbReference type="GO" id="GO:0046872">
    <property type="term" value="F:metal ion binding"/>
    <property type="evidence" value="ECO:0007669"/>
    <property type="project" value="InterPro"/>
</dbReference>
<keyword evidence="5" id="KW-1185">Reference proteome</keyword>
<organism evidence="4 5">
    <name type="scientific">Dawidia soli</name>
    <dbReference type="NCBI Taxonomy" id="2782352"/>
    <lineage>
        <taxon>Bacteria</taxon>
        <taxon>Pseudomonadati</taxon>
        <taxon>Bacteroidota</taxon>
        <taxon>Cytophagia</taxon>
        <taxon>Cytophagales</taxon>
        <taxon>Chryseotaleaceae</taxon>
        <taxon>Dawidia</taxon>
    </lineage>
</organism>
<dbReference type="Gene3D" id="3.60.21.10">
    <property type="match status" value="1"/>
</dbReference>
<dbReference type="InterPro" id="IPR029052">
    <property type="entry name" value="Metallo-depent_PP-like"/>
</dbReference>
<dbReference type="Gene3D" id="2.60.40.380">
    <property type="entry name" value="Purple acid phosphatase-like, N-terminal"/>
    <property type="match status" value="1"/>
</dbReference>
<gene>
    <name evidence="4" type="ORF">KK078_22165</name>
</gene>
<dbReference type="InterPro" id="IPR008963">
    <property type="entry name" value="Purple_acid_Pase-like_N"/>
</dbReference>
<dbReference type="Pfam" id="PF16656">
    <property type="entry name" value="Pur_ac_phosph_N"/>
    <property type="match status" value="1"/>
</dbReference>
<dbReference type="InterPro" id="IPR004843">
    <property type="entry name" value="Calcineurin-like_PHP"/>
</dbReference>
<proteinExistence type="predicted"/>
<accession>A0AAP2GKQ7</accession>
<dbReference type="EMBL" id="JAHESC010000038">
    <property type="protein sequence ID" value="MBT1689288.1"/>
    <property type="molecule type" value="Genomic_DNA"/>
</dbReference>
<evidence type="ECO:0000313" key="5">
    <source>
        <dbReference type="Proteomes" id="UP001319180"/>
    </source>
</evidence>
<evidence type="ECO:0000259" key="3">
    <source>
        <dbReference type="Pfam" id="PF16656"/>
    </source>
</evidence>
<dbReference type="AlphaFoldDB" id="A0AAP2GKQ7"/>
<keyword evidence="1" id="KW-0732">Signal</keyword>
<dbReference type="Pfam" id="PF00149">
    <property type="entry name" value="Metallophos"/>
    <property type="match status" value="1"/>
</dbReference>
<dbReference type="InterPro" id="IPR015914">
    <property type="entry name" value="PAPs_N"/>
</dbReference>
<evidence type="ECO:0000259" key="2">
    <source>
        <dbReference type="Pfam" id="PF00149"/>
    </source>
</evidence>